<keyword evidence="11" id="KW-1185">Reference proteome</keyword>
<dbReference type="RefSeq" id="WP_160201065.1">
    <property type="nucleotide sequence ID" value="NZ_QXWK01000004.1"/>
</dbReference>
<dbReference type="EMBL" id="QXWK01000004">
    <property type="protein sequence ID" value="NBH60768.1"/>
    <property type="molecule type" value="Genomic_DNA"/>
</dbReference>
<evidence type="ECO:0000313" key="10">
    <source>
        <dbReference type="EMBL" id="NBH60768.1"/>
    </source>
</evidence>
<evidence type="ECO:0000256" key="2">
    <source>
        <dbReference type="ARBA" id="ARBA00012994"/>
    </source>
</evidence>
<dbReference type="UniPathway" id="UPA00379">
    <property type="reaction ID" value="UER00549"/>
</dbReference>
<dbReference type="HAMAP" id="MF_00229">
    <property type="entry name" value="His_ammonia_lyase"/>
    <property type="match status" value="1"/>
</dbReference>
<dbReference type="FunFam" id="1.20.200.10:FF:000003">
    <property type="entry name" value="Histidine ammonia-lyase"/>
    <property type="match status" value="1"/>
</dbReference>
<comment type="catalytic activity">
    <reaction evidence="5 6 8">
        <text>L-histidine = trans-urocanate + NH4(+)</text>
        <dbReference type="Rhea" id="RHEA:21232"/>
        <dbReference type="ChEBI" id="CHEBI:17771"/>
        <dbReference type="ChEBI" id="CHEBI:28938"/>
        <dbReference type="ChEBI" id="CHEBI:57595"/>
        <dbReference type="EC" id="4.3.1.3"/>
    </reaction>
</comment>
<comment type="caution">
    <text evidence="10">The sequence shown here is derived from an EMBL/GenBank/DDBJ whole genome shotgun (WGS) entry which is preliminary data.</text>
</comment>
<comment type="pathway">
    <text evidence="1 6 8">Amino-acid degradation; L-histidine degradation into L-glutamate; N-formimidoyl-L-glutamate from L-histidine: step 1/3.</text>
</comment>
<dbReference type="InterPro" id="IPR001106">
    <property type="entry name" value="Aromatic_Lyase"/>
</dbReference>
<dbReference type="GO" id="GO:0005737">
    <property type="term" value="C:cytoplasm"/>
    <property type="evidence" value="ECO:0007669"/>
    <property type="project" value="UniProtKB-SubCell"/>
</dbReference>
<dbReference type="SUPFAM" id="SSF48557">
    <property type="entry name" value="L-aspartase-like"/>
    <property type="match status" value="1"/>
</dbReference>
<dbReference type="AlphaFoldDB" id="A0A845QL08"/>
<evidence type="ECO:0000256" key="4">
    <source>
        <dbReference type="ARBA" id="ARBA00023239"/>
    </source>
</evidence>
<dbReference type="InterPro" id="IPR024083">
    <property type="entry name" value="Fumarase/histidase_N"/>
</dbReference>
<dbReference type="Gene3D" id="1.10.275.10">
    <property type="entry name" value="Fumarase/aspartase (N-terminal domain)"/>
    <property type="match status" value="1"/>
</dbReference>
<dbReference type="NCBIfam" id="NF006871">
    <property type="entry name" value="PRK09367.1"/>
    <property type="match status" value="1"/>
</dbReference>
<evidence type="ECO:0000256" key="6">
    <source>
        <dbReference type="HAMAP-Rule" id="MF_00229"/>
    </source>
</evidence>
<feature type="modified residue" description="2,3-didehydroalanine (Ser)" evidence="6">
    <location>
        <position position="143"/>
    </location>
</feature>
<dbReference type="PROSITE" id="PS00488">
    <property type="entry name" value="PAL_HISTIDASE"/>
    <property type="match status" value="1"/>
</dbReference>
<dbReference type="GO" id="GO:0004397">
    <property type="term" value="F:histidine ammonia-lyase activity"/>
    <property type="evidence" value="ECO:0007669"/>
    <property type="project" value="UniProtKB-UniRule"/>
</dbReference>
<organism evidence="10 11">
    <name type="scientific">Anaerotruncus colihominis</name>
    <dbReference type="NCBI Taxonomy" id="169435"/>
    <lineage>
        <taxon>Bacteria</taxon>
        <taxon>Bacillati</taxon>
        <taxon>Bacillota</taxon>
        <taxon>Clostridia</taxon>
        <taxon>Eubacteriales</taxon>
        <taxon>Oscillospiraceae</taxon>
        <taxon>Anaerotruncus</taxon>
    </lineage>
</organism>
<keyword evidence="3 6" id="KW-0369">Histidine metabolism</keyword>
<dbReference type="GO" id="GO:0019557">
    <property type="term" value="P:L-histidine catabolic process to glutamate and formate"/>
    <property type="evidence" value="ECO:0007669"/>
    <property type="project" value="UniProtKB-UniPathway"/>
</dbReference>
<comment type="PTM">
    <text evidence="6">Contains an active site 4-methylidene-imidazol-5-one (MIO), which is formed autocatalytically by cyclization and dehydration of residues Ala-Ser-Gly.</text>
</comment>
<feature type="cross-link" description="5-imidazolinone (Ala-Gly)" evidence="6">
    <location>
        <begin position="142"/>
        <end position="144"/>
    </location>
</feature>
<dbReference type="EC" id="4.3.1.3" evidence="2 6"/>
<keyword evidence="6" id="KW-0963">Cytoplasm</keyword>
<gene>
    <name evidence="6 10" type="primary">hutH</name>
    <name evidence="10" type="ORF">D0435_03655</name>
</gene>
<proteinExistence type="inferred from homology"/>
<protein>
    <recommendedName>
        <fullName evidence="2 6">Histidine ammonia-lyase</fullName>
        <shortName evidence="6">Histidase</shortName>
        <ecNumber evidence="2 6">4.3.1.3</ecNumber>
    </recommendedName>
</protein>
<comment type="similarity">
    <text evidence="6 7">Belongs to the PAL/histidase family.</text>
</comment>
<dbReference type="InterPro" id="IPR005921">
    <property type="entry name" value="HutH"/>
</dbReference>
<dbReference type="NCBIfam" id="TIGR01225">
    <property type="entry name" value="hutH"/>
    <property type="match status" value="1"/>
</dbReference>
<dbReference type="Pfam" id="PF00221">
    <property type="entry name" value="Lyase_aromatic"/>
    <property type="match status" value="1"/>
</dbReference>
<evidence type="ECO:0000256" key="7">
    <source>
        <dbReference type="RuleBase" id="RU003954"/>
    </source>
</evidence>
<dbReference type="InterPro" id="IPR022313">
    <property type="entry name" value="Phe/His_NH3-lyase_AS"/>
</dbReference>
<dbReference type="GO" id="GO:0019556">
    <property type="term" value="P:L-histidine catabolic process to glutamate and formamide"/>
    <property type="evidence" value="ECO:0007669"/>
    <property type="project" value="UniProtKB-UniPathway"/>
</dbReference>
<keyword evidence="4 6" id="KW-0456">Lyase</keyword>
<evidence type="ECO:0000256" key="3">
    <source>
        <dbReference type="ARBA" id="ARBA00022808"/>
    </source>
</evidence>
<evidence type="ECO:0000256" key="1">
    <source>
        <dbReference type="ARBA" id="ARBA00005113"/>
    </source>
</evidence>
<sequence length="513" mass="55532">MAVLINGRDLTVEEVIRVCRGNEKVEIAPQAKEAVNKARAYIERKLDEGAVIYGLTTGFGKFSNVLISKEETTDLQRNLIISHTCTFGEPYPREYVRAAMLLRCNALSRGNSGIRLSTIQTMLDMLNAGIHPVIPRKGSLGASGDLAPLSHIALGLIGLGKVEYKGEIVDAKDAMVAEGITPVELAAKEGLALNNGTQMMTAVGVNVLWDAMNLLKVADLATAMTAEALHGITKAYDHKVQDVRGHQGQKITAENLLTLLDGSKNAMEVQPTKVQDPYSLRCIPQIHGASRDALQYVYDAVSREINAVTDNPIVFPDEDEVISGGNFHGQPMALAFDFMKMAISELADVSERRAERLINPALSEGLPGFLTKHGGVCSGFMIAQYAAASMVSENKVYDHPACVDSIPSSGNQEDHVSMGTTSARTAAMVLDNAQKVLSIEIAAAAQGIWLRQEIGESSIDNLAPATRAAYDYIRSISEPIEEDVIMHDELAKFERMVKDNSLLEAVEKVVTLK</sequence>
<accession>A0A845QL08</accession>
<dbReference type="Gene3D" id="1.20.200.10">
    <property type="entry name" value="Fumarase/aspartase (Central domain)"/>
    <property type="match status" value="1"/>
</dbReference>
<dbReference type="FunFam" id="1.10.275.10:FF:000005">
    <property type="entry name" value="Histidine ammonia-lyase"/>
    <property type="match status" value="1"/>
</dbReference>
<evidence type="ECO:0000256" key="8">
    <source>
        <dbReference type="RuleBase" id="RU004479"/>
    </source>
</evidence>
<evidence type="ECO:0000313" key="11">
    <source>
        <dbReference type="Proteomes" id="UP000446866"/>
    </source>
</evidence>
<evidence type="ECO:0000256" key="5">
    <source>
        <dbReference type="ARBA" id="ARBA00049269"/>
    </source>
</evidence>
<dbReference type="Proteomes" id="UP000446866">
    <property type="component" value="Unassembled WGS sequence"/>
</dbReference>
<dbReference type="CDD" id="cd00332">
    <property type="entry name" value="PAL-HAL"/>
    <property type="match status" value="1"/>
</dbReference>
<dbReference type="InterPro" id="IPR008948">
    <property type="entry name" value="L-Aspartase-like"/>
</dbReference>
<dbReference type="PANTHER" id="PTHR10362">
    <property type="entry name" value="HISTIDINE AMMONIA-LYASE"/>
    <property type="match status" value="1"/>
</dbReference>
<comment type="subcellular location">
    <subcellularLocation>
        <location evidence="6 9">Cytoplasm</location>
    </subcellularLocation>
</comment>
<reference evidence="10 11" key="1">
    <citation type="submission" date="2018-08" db="EMBL/GenBank/DDBJ databases">
        <title>Murine metabolic-syndrome-specific gut microbial biobank.</title>
        <authorList>
            <person name="Liu C."/>
        </authorList>
    </citation>
    <scope>NUCLEOTIDE SEQUENCE [LARGE SCALE GENOMIC DNA]</scope>
    <source>
        <strain evidence="10 11">28</strain>
    </source>
</reference>
<evidence type="ECO:0000256" key="9">
    <source>
        <dbReference type="RuleBase" id="RU004480"/>
    </source>
</evidence>
<name>A0A845QL08_9FIRM</name>